<protein>
    <submittedName>
        <fullName evidence="7">Cytochrome D ubiquinol oxidase subunit II</fullName>
    </submittedName>
</protein>
<accession>W2C767</accession>
<dbReference type="Gene3D" id="3.40.50.150">
    <property type="entry name" value="Vaccinia Virus protein VP39"/>
    <property type="match status" value="1"/>
</dbReference>
<evidence type="ECO:0000259" key="6">
    <source>
        <dbReference type="Pfam" id="PF00590"/>
    </source>
</evidence>
<proteinExistence type="predicted"/>
<dbReference type="InterPro" id="IPR012818">
    <property type="entry name" value="CbiE"/>
</dbReference>
<dbReference type="UniPathway" id="UPA00148"/>
<evidence type="ECO:0000256" key="3">
    <source>
        <dbReference type="ARBA" id="ARBA00022603"/>
    </source>
</evidence>
<keyword evidence="4" id="KW-0808">Transferase</keyword>
<evidence type="ECO:0000313" key="8">
    <source>
        <dbReference type="Proteomes" id="UP000018837"/>
    </source>
</evidence>
<keyword evidence="2" id="KW-0169">Cobalamin biosynthesis</keyword>
<organism evidence="7 8">
    <name type="scientific">Tannerella sp. oral taxon BU063 isolate Cell 2</name>
    <dbReference type="NCBI Taxonomy" id="1411148"/>
    <lineage>
        <taxon>Bacteria</taxon>
        <taxon>Pseudomonadati</taxon>
        <taxon>Bacteroidota</taxon>
        <taxon>Bacteroidia</taxon>
        <taxon>Bacteroidales</taxon>
        <taxon>Tannerellaceae</taxon>
        <taxon>Tannerella</taxon>
    </lineage>
</organism>
<dbReference type="PIRSF" id="PIRSF036428">
    <property type="entry name" value="CobL"/>
    <property type="match status" value="1"/>
</dbReference>
<keyword evidence="3" id="KW-0489">Methyltransferase</keyword>
<dbReference type="SUPFAM" id="SSF53790">
    <property type="entry name" value="Tetrapyrrole methylase"/>
    <property type="match status" value="1"/>
</dbReference>
<dbReference type="AlphaFoldDB" id="W2C767"/>
<comment type="pathway">
    <text evidence="1">Cofactor biosynthesis; adenosylcobalamin biosynthesis.</text>
</comment>
<name>W2C767_9BACT</name>
<dbReference type="InterPro" id="IPR035996">
    <property type="entry name" value="4pyrrol_Methylase_sf"/>
</dbReference>
<dbReference type="InterPro" id="IPR029063">
    <property type="entry name" value="SAM-dependent_MTases_sf"/>
</dbReference>
<dbReference type="GO" id="GO:0009236">
    <property type="term" value="P:cobalamin biosynthetic process"/>
    <property type="evidence" value="ECO:0007669"/>
    <property type="project" value="UniProtKB-UniPathway"/>
</dbReference>
<dbReference type="SUPFAM" id="SSF53335">
    <property type="entry name" value="S-adenosyl-L-methionine-dependent methyltransferases"/>
    <property type="match status" value="1"/>
</dbReference>
<gene>
    <name evidence="7" type="ORF">N425_04735</name>
</gene>
<evidence type="ECO:0000256" key="5">
    <source>
        <dbReference type="ARBA" id="ARBA00022691"/>
    </source>
</evidence>
<sequence>MSEPRRTFYVVGISDERDVQLPAAVRERIARGHVFSGGRRHREIVGGWLPESAVWIDITVPLDRVFEQYRDHRDIIVFASGDPLFFGYAVTLRRIFPDAAIETCPSFNSLQLLVHRLGMPYNEMIPVSLTGRPWDDFDAALIERRPLLGILTDREKTPAVIARRMIEYGYGDDYRMYTGERLGNETDERIRTLTLSEAAAATFTHPNNLILERIRRRPRPFGIPESEFHLLDGRVKMITKRPVRLLSLSMLDLHNRTSLWDVGFCTGSVSVEARLQFPHLRVTAFEIRPGCREILAANCRRFGTPGITLVMGDFMEADTTDLPAPDAVFIGGHGGRLADMLRKIDGVMRPGCVIVFNSVSEESRQLFTDGLAAIGRRITECVRLTVDAHNAIDVMKAACGPRRI</sequence>
<dbReference type="PANTHER" id="PTHR43182">
    <property type="entry name" value="COBALT-PRECORRIN-6B C(15)-METHYLTRANSFERASE (DECARBOXYLATING)"/>
    <property type="match status" value="1"/>
</dbReference>
<evidence type="ECO:0000256" key="4">
    <source>
        <dbReference type="ARBA" id="ARBA00022679"/>
    </source>
</evidence>
<reference evidence="7 8" key="1">
    <citation type="submission" date="2013-11" db="EMBL/GenBank/DDBJ databases">
        <title>Single cell genomics of uncultured Tannerella BU063 (oral taxon 286).</title>
        <authorList>
            <person name="Beall C.J."/>
            <person name="Campbell A.G."/>
            <person name="Griffen A.L."/>
            <person name="Podar M."/>
            <person name="Leys E.J."/>
        </authorList>
    </citation>
    <scope>NUCLEOTIDE SEQUENCE [LARGE SCALE GENOMIC DNA]</scope>
    <source>
        <strain evidence="7">Cell 2</strain>
    </source>
</reference>
<dbReference type="NCBIfam" id="TIGR02467">
    <property type="entry name" value="CbiE"/>
    <property type="match status" value="1"/>
</dbReference>
<dbReference type="GO" id="GO:0008276">
    <property type="term" value="F:protein methyltransferase activity"/>
    <property type="evidence" value="ECO:0007669"/>
    <property type="project" value="InterPro"/>
</dbReference>
<dbReference type="CDD" id="cd02440">
    <property type="entry name" value="AdoMet_MTases"/>
    <property type="match status" value="1"/>
</dbReference>
<dbReference type="PATRIC" id="fig|1411148.3.peg.664"/>
<dbReference type="NCBIfam" id="TIGR02469">
    <property type="entry name" value="CbiT"/>
    <property type="match status" value="1"/>
</dbReference>
<dbReference type="PANTHER" id="PTHR43182:SF1">
    <property type="entry name" value="COBALT-PRECORRIN-7 C(5)-METHYLTRANSFERASE"/>
    <property type="match status" value="1"/>
</dbReference>
<dbReference type="Proteomes" id="UP000018837">
    <property type="component" value="Unassembled WGS sequence"/>
</dbReference>
<dbReference type="InterPro" id="IPR006365">
    <property type="entry name" value="Cbl_synth_CobL"/>
</dbReference>
<dbReference type="Pfam" id="PF00590">
    <property type="entry name" value="TP_methylase"/>
    <property type="match status" value="1"/>
</dbReference>
<dbReference type="InterPro" id="IPR014777">
    <property type="entry name" value="4pyrrole_Mease_sub1"/>
</dbReference>
<dbReference type="CDD" id="cd11644">
    <property type="entry name" value="Precorrin-6Y-MT"/>
    <property type="match status" value="1"/>
</dbReference>
<dbReference type="GO" id="GO:0032259">
    <property type="term" value="P:methylation"/>
    <property type="evidence" value="ECO:0007669"/>
    <property type="project" value="UniProtKB-KW"/>
</dbReference>
<dbReference type="InterPro" id="IPR050714">
    <property type="entry name" value="Cobalamin_biosynth_MTase"/>
</dbReference>
<evidence type="ECO:0000313" key="7">
    <source>
        <dbReference type="EMBL" id="ETK02352.1"/>
    </source>
</evidence>
<dbReference type="InterPro" id="IPR000878">
    <property type="entry name" value="4pyrrol_Mease"/>
</dbReference>
<evidence type="ECO:0000256" key="1">
    <source>
        <dbReference type="ARBA" id="ARBA00004953"/>
    </source>
</evidence>
<comment type="caution">
    <text evidence="7">The sequence shown here is derived from an EMBL/GenBank/DDBJ whole genome shotgun (WGS) entry which is preliminary data.</text>
</comment>
<dbReference type="EMBL" id="AYUF01000365">
    <property type="protein sequence ID" value="ETK02352.1"/>
    <property type="molecule type" value="Genomic_DNA"/>
</dbReference>
<dbReference type="Gene3D" id="3.40.1010.10">
    <property type="entry name" value="Cobalt-precorrin-4 Transmethylase, Domain 1"/>
    <property type="match status" value="1"/>
</dbReference>
<dbReference type="InterPro" id="IPR014008">
    <property type="entry name" value="Cbl_synth_MTase_CbiT"/>
</dbReference>
<keyword evidence="5" id="KW-0949">S-adenosyl-L-methionine</keyword>
<feature type="domain" description="Tetrapyrrole methylase" evidence="6">
    <location>
        <begin position="63"/>
        <end position="198"/>
    </location>
</feature>
<evidence type="ECO:0000256" key="2">
    <source>
        <dbReference type="ARBA" id="ARBA00022573"/>
    </source>
</evidence>